<dbReference type="PROSITE" id="PS51755">
    <property type="entry name" value="OMPR_PHOB"/>
    <property type="match status" value="1"/>
</dbReference>
<gene>
    <name evidence="4" type="ORF">JM946_27795</name>
</gene>
<dbReference type="InterPro" id="IPR001867">
    <property type="entry name" value="OmpR/PhoB-type_DNA-bd"/>
</dbReference>
<evidence type="ECO:0000259" key="3">
    <source>
        <dbReference type="PROSITE" id="PS51755"/>
    </source>
</evidence>
<dbReference type="SUPFAM" id="SSF46894">
    <property type="entry name" value="C-terminal effector domain of the bipartite response regulators"/>
    <property type="match status" value="1"/>
</dbReference>
<accession>A0ABS1X5P2</accession>
<dbReference type="InterPro" id="IPR036388">
    <property type="entry name" value="WH-like_DNA-bd_sf"/>
</dbReference>
<dbReference type="PRINTS" id="PR00364">
    <property type="entry name" value="DISEASERSIST"/>
</dbReference>
<feature type="domain" description="OmpR/PhoB-type" evidence="3">
    <location>
        <begin position="14"/>
        <end position="112"/>
    </location>
</feature>
<feature type="DNA-binding region" description="OmpR/PhoB-type" evidence="2">
    <location>
        <begin position="14"/>
        <end position="112"/>
    </location>
</feature>
<dbReference type="Gene3D" id="3.40.50.300">
    <property type="entry name" value="P-loop containing nucleotide triphosphate hydrolases"/>
    <property type="match status" value="1"/>
</dbReference>
<dbReference type="InterPro" id="IPR058852">
    <property type="entry name" value="HTH_77"/>
</dbReference>
<proteinExistence type="predicted"/>
<dbReference type="Proteomes" id="UP000661077">
    <property type="component" value="Unassembled WGS sequence"/>
</dbReference>
<keyword evidence="5" id="KW-1185">Reference proteome</keyword>
<protein>
    <submittedName>
        <fullName evidence="4">Helix-turn-helix transcriptional regulator</fullName>
    </submittedName>
</protein>
<reference evidence="4 5" key="1">
    <citation type="journal article" date="2021" name="Int. J. Syst. Evol. Microbiol.">
        <title>Steroidobacter gossypii sp. nov., isolated from soil of cotton cropping field.</title>
        <authorList>
            <person name="Huang R."/>
            <person name="Yang S."/>
            <person name="Zhen C."/>
            <person name="Liu W."/>
        </authorList>
    </citation>
    <scope>NUCLEOTIDE SEQUENCE [LARGE SCALE GENOMIC DNA]</scope>
    <source>
        <strain evidence="4 5">S1-65</strain>
    </source>
</reference>
<dbReference type="SUPFAM" id="SSF52540">
    <property type="entry name" value="P-loop containing nucleoside triphosphate hydrolases"/>
    <property type="match status" value="1"/>
</dbReference>
<dbReference type="SMART" id="SM00862">
    <property type="entry name" value="Trans_reg_C"/>
    <property type="match status" value="1"/>
</dbReference>
<evidence type="ECO:0000313" key="4">
    <source>
        <dbReference type="EMBL" id="MBM0108554.1"/>
    </source>
</evidence>
<dbReference type="PANTHER" id="PTHR47691:SF3">
    <property type="entry name" value="HTH-TYPE TRANSCRIPTIONAL REGULATOR RV0890C-RELATED"/>
    <property type="match status" value="1"/>
</dbReference>
<comment type="caution">
    <text evidence="4">The sequence shown here is derived from an EMBL/GenBank/DDBJ whole genome shotgun (WGS) entry which is preliminary data.</text>
</comment>
<evidence type="ECO:0000256" key="1">
    <source>
        <dbReference type="ARBA" id="ARBA00023125"/>
    </source>
</evidence>
<dbReference type="PANTHER" id="PTHR47691">
    <property type="entry name" value="REGULATOR-RELATED"/>
    <property type="match status" value="1"/>
</dbReference>
<dbReference type="InterPro" id="IPR016032">
    <property type="entry name" value="Sig_transdc_resp-reg_C-effctor"/>
</dbReference>
<dbReference type="InterPro" id="IPR027417">
    <property type="entry name" value="P-loop_NTPase"/>
</dbReference>
<name>A0ABS1X5P2_9GAMM</name>
<dbReference type="Pfam" id="PF25872">
    <property type="entry name" value="HTH_77"/>
    <property type="match status" value="1"/>
</dbReference>
<dbReference type="EMBL" id="JAEVLS010000008">
    <property type="protein sequence ID" value="MBM0108554.1"/>
    <property type="molecule type" value="Genomic_DNA"/>
</dbReference>
<sequence length="940" mass="103665">MTNGWNSASHQTGDDIIVFGPFELNRTRYELLKNGAPVTLGSRATAILIALTRSAGEIVSNRELLREVWQNTVVEEGTVRVHVALLRKVLRDADPGNEYVQNVTGRGYRFVVPVRHRPELAGKSSGSRTSIAKLPVRTAQRRNNLPQRPKSIIGRDQVVRALADRVSIQRLVTIVGPGGGGKTTVAVGVAHALAERSPNGVCFVELASITEARLVANALASALGLSPLALDPLPDVLAFLSNQSLLLILDNCEHVIDATAQLAERLLQSASAVHILATSREPLRAAGESVFELAPLELPSEHAPQTRENLLECPAIQLFVERAEAYMEDQFAADDLRQVADICRRLEGNPLAIEITAAHVRLLGLQMLSATLDDHLFLSIDGRRTAEVRHQSLRSTFDWSYGLLTPAEQATFRRLSVFIGRFDLDCATAVVADGDLTAIAVFESLVSLARKSLVSADTRGGIVSYRLLDLPRAYAREKLLGSGEQEIVRHRHARMWCSVGAMQIQAHVRQSAQWMDVFGERIDDLRSATRWSFSASSGSSLATKLTLTSLWFEFVLAAESSGEPAWVELYEYILRGAEGALLSGLEDILESSRRRDETPVLELTVLQQIERGRSESKTALWSLWFERVIKRDYRIAINLANAARECGSNASAHRAALVDRMLAVAYHYAGDQVLACRHAQWALDAEEPRLTTAPVDALLRCHTRSVLARALWLRGFPNLALETALLSVAEAQRSDSPRLLCTTLVVAITVAMWCGNSVAAEQSLRRLHEQSTAHSLEYHQLWAECLRTITATPPGLQEIEPLQLSMDPLTSSQYLDLLGSLREELVSADAMVRAEAGRSGWCTAEILRVKAERLVRDNGHDVNSCAEVLLHRALETARRQGARAWELRTAMSLARLWKEQGQTSQARALVSDVYARFTEGFETADLKAARDLIQQLTPED</sequence>
<organism evidence="4 5">
    <name type="scientific">Steroidobacter gossypii</name>
    <dbReference type="NCBI Taxonomy" id="2805490"/>
    <lineage>
        <taxon>Bacteria</taxon>
        <taxon>Pseudomonadati</taxon>
        <taxon>Pseudomonadota</taxon>
        <taxon>Gammaproteobacteria</taxon>
        <taxon>Steroidobacterales</taxon>
        <taxon>Steroidobacteraceae</taxon>
        <taxon>Steroidobacter</taxon>
    </lineage>
</organism>
<keyword evidence="1 2" id="KW-0238">DNA-binding</keyword>
<dbReference type="Pfam" id="PF00486">
    <property type="entry name" value="Trans_reg_C"/>
    <property type="match status" value="1"/>
</dbReference>
<dbReference type="Gene3D" id="1.10.10.10">
    <property type="entry name" value="Winged helix-like DNA-binding domain superfamily/Winged helix DNA-binding domain"/>
    <property type="match status" value="1"/>
</dbReference>
<dbReference type="RefSeq" id="WP_203170706.1">
    <property type="nucleotide sequence ID" value="NZ_JAEVLS010000008.1"/>
</dbReference>
<evidence type="ECO:0000256" key="2">
    <source>
        <dbReference type="PROSITE-ProRule" id="PRU01091"/>
    </source>
</evidence>
<dbReference type="CDD" id="cd00383">
    <property type="entry name" value="trans_reg_C"/>
    <property type="match status" value="1"/>
</dbReference>
<evidence type="ECO:0000313" key="5">
    <source>
        <dbReference type="Proteomes" id="UP000661077"/>
    </source>
</evidence>